<evidence type="ECO:0000259" key="1">
    <source>
        <dbReference type="Pfam" id="PF17906"/>
    </source>
</evidence>
<dbReference type="Proteomes" id="UP000053825">
    <property type="component" value="Unassembled WGS sequence"/>
</dbReference>
<organism evidence="2 3">
    <name type="scientific">Habropoda laboriosa</name>
    <dbReference type="NCBI Taxonomy" id="597456"/>
    <lineage>
        <taxon>Eukaryota</taxon>
        <taxon>Metazoa</taxon>
        <taxon>Ecdysozoa</taxon>
        <taxon>Arthropoda</taxon>
        <taxon>Hexapoda</taxon>
        <taxon>Insecta</taxon>
        <taxon>Pterygota</taxon>
        <taxon>Neoptera</taxon>
        <taxon>Endopterygota</taxon>
        <taxon>Hymenoptera</taxon>
        <taxon>Apocrita</taxon>
        <taxon>Aculeata</taxon>
        <taxon>Apoidea</taxon>
        <taxon>Anthophila</taxon>
        <taxon>Apidae</taxon>
        <taxon>Habropoda</taxon>
    </lineage>
</organism>
<dbReference type="Pfam" id="PF17906">
    <property type="entry name" value="HTH_48"/>
    <property type="match status" value="1"/>
</dbReference>
<reference evidence="2 3" key="1">
    <citation type="submission" date="2015-07" db="EMBL/GenBank/DDBJ databases">
        <title>The genome of Habropoda laboriosa.</title>
        <authorList>
            <person name="Pan H."/>
            <person name="Kapheim K."/>
        </authorList>
    </citation>
    <scope>NUCLEOTIDE SEQUENCE [LARGE SCALE GENOMIC DNA]</scope>
    <source>
        <strain evidence="2">0110345459</strain>
    </source>
</reference>
<sequence length="72" mass="8410">MTHLWHCILYEFQRGSNTTAVTENLCIIFGNSIRNARTAYRCIESLQMNLDLECPRNLITAFCNLYRKNVPL</sequence>
<name>A0A0L7QP83_9HYME</name>
<keyword evidence="3" id="KW-1185">Reference proteome</keyword>
<accession>A0A0L7QP83</accession>
<gene>
    <name evidence="2" type="ORF">WH47_07451</name>
</gene>
<dbReference type="EMBL" id="KQ414821">
    <property type="protein sequence ID" value="KOC60443.1"/>
    <property type="molecule type" value="Genomic_DNA"/>
</dbReference>
<protein>
    <recommendedName>
        <fullName evidence="1">Mos1 transposase HTH domain-containing protein</fullName>
    </recommendedName>
</protein>
<dbReference type="InterPro" id="IPR041426">
    <property type="entry name" value="Mos1_HTH"/>
</dbReference>
<evidence type="ECO:0000313" key="2">
    <source>
        <dbReference type="EMBL" id="KOC60443.1"/>
    </source>
</evidence>
<feature type="domain" description="Mos1 transposase HTH" evidence="1">
    <location>
        <begin position="2"/>
        <end position="41"/>
    </location>
</feature>
<dbReference type="Gene3D" id="1.10.10.1450">
    <property type="match status" value="1"/>
</dbReference>
<proteinExistence type="predicted"/>
<dbReference type="AlphaFoldDB" id="A0A0L7QP83"/>
<evidence type="ECO:0000313" key="3">
    <source>
        <dbReference type="Proteomes" id="UP000053825"/>
    </source>
</evidence>